<dbReference type="GO" id="GO:0005524">
    <property type="term" value="F:ATP binding"/>
    <property type="evidence" value="ECO:0007669"/>
    <property type="project" value="UniProtKB-UniRule"/>
</dbReference>
<keyword evidence="7 10" id="KW-0067">ATP-binding</keyword>
<dbReference type="HAMAP" id="MF_00061">
    <property type="entry name" value="IspE"/>
    <property type="match status" value="1"/>
</dbReference>
<reference evidence="13 14" key="1">
    <citation type="submission" date="2016-10" db="EMBL/GenBank/DDBJ databases">
        <authorList>
            <person name="Varghese N."/>
            <person name="Submissions S."/>
        </authorList>
    </citation>
    <scope>NUCLEOTIDE SEQUENCE [LARGE SCALE GENOMIC DNA]</scope>
    <source>
        <strain evidence="13 14">DSM 1361</strain>
    </source>
</reference>
<evidence type="ECO:0000313" key="13">
    <source>
        <dbReference type="EMBL" id="SFP24142.1"/>
    </source>
</evidence>
<dbReference type="Pfam" id="PF08544">
    <property type="entry name" value="GHMP_kinases_C"/>
    <property type="match status" value="1"/>
</dbReference>
<dbReference type="AlphaFoldDB" id="A0A662ZHP1"/>
<dbReference type="OrthoDB" id="9809438at2"/>
<dbReference type="SUPFAM" id="SSF54211">
    <property type="entry name" value="Ribosomal protein S5 domain 2-like"/>
    <property type="match status" value="1"/>
</dbReference>
<protein>
    <recommendedName>
        <fullName evidence="3 10">4-diphosphocytidyl-2-C-methyl-D-erythritol kinase</fullName>
        <shortName evidence="10">CMK</shortName>
        <ecNumber evidence="2 10">2.7.1.148</ecNumber>
    </recommendedName>
    <alternativeName>
        <fullName evidence="9 10">4-(cytidine-5'-diphospho)-2-C-methyl-D-erythritol kinase</fullName>
    </alternativeName>
</protein>
<dbReference type="PANTHER" id="PTHR43527:SF2">
    <property type="entry name" value="4-DIPHOSPHOCYTIDYL-2-C-METHYL-D-ERYTHRITOL KINASE, CHLOROPLASTIC"/>
    <property type="match status" value="1"/>
</dbReference>
<dbReference type="UniPathway" id="UPA00056">
    <property type="reaction ID" value="UER00094"/>
</dbReference>
<dbReference type="Gene3D" id="3.30.70.890">
    <property type="entry name" value="GHMP kinase, C-terminal domain"/>
    <property type="match status" value="1"/>
</dbReference>
<evidence type="ECO:0000256" key="5">
    <source>
        <dbReference type="ARBA" id="ARBA00022741"/>
    </source>
</evidence>
<name>A0A662ZHP1_9GAMM</name>
<dbReference type="InterPro" id="IPR014721">
    <property type="entry name" value="Ribsml_uS5_D2-typ_fold_subgr"/>
</dbReference>
<feature type="active site" evidence="10">
    <location>
        <position position="12"/>
    </location>
</feature>
<feature type="binding site" evidence="10">
    <location>
        <begin position="94"/>
        <end position="104"/>
    </location>
    <ligand>
        <name>ATP</name>
        <dbReference type="ChEBI" id="CHEBI:30616"/>
    </ligand>
</feature>
<keyword evidence="5 10" id="KW-0547">Nucleotide-binding</keyword>
<dbReference type="GO" id="GO:0050515">
    <property type="term" value="F:4-(cytidine 5'-diphospho)-2-C-methyl-D-erythritol kinase activity"/>
    <property type="evidence" value="ECO:0007669"/>
    <property type="project" value="UniProtKB-UniRule"/>
</dbReference>
<organism evidence="13 14">
    <name type="scientific">Ruminobacter amylophilus</name>
    <dbReference type="NCBI Taxonomy" id="867"/>
    <lineage>
        <taxon>Bacteria</taxon>
        <taxon>Pseudomonadati</taxon>
        <taxon>Pseudomonadota</taxon>
        <taxon>Gammaproteobacteria</taxon>
        <taxon>Aeromonadales</taxon>
        <taxon>Succinivibrionaceae</taxon>
        <taxon>Ruminobacter</taxon>
    </lineage>
</organism>
<evidence type="ECO:0000259" key="12">
    <source>
        <dbReference type="Pfam" id="PF08544"/>
    </source>
</evidence>
<dbReference type="EC" id="2.7.1.148" evidence="2 10"/>
<dbReference type="RefSeq" id="WP_093141218.1">
    <property type="nucleotide sequence ID" value="NZ_FOXF01000010.1"/>
</dbReference>
<comment type="catalytic activity">
    <reaction evidence="10">
        <text>4-CDP-2-C-methyl-D-erythritol + ATP = 4-CDP-2-C-methyl-D-erythritol 2-phosphate + ADP + H(+)</text>
        <dbReference type="Rhea" id="RHEA:18437"/>
        <dbReference type="ChEBI" id="CHEBI:15378"/>
        <dbReference type="ChEBI" id="CHEBI:30616"/>
        <dbReference type="ChEBI" id="CHEBI:57823"/>
        <dbReference type="ChEBI" id="CHEBI:57919"/>
        <dbReference type="ChEBI" id="CHEBI:456216"/>
        <dbReference type="EC" id="2.7.1.148"/>
    </reaction>
</comment>
<dbReference type="InterPro" id="IPR020568">
    <property type="entry name" value="Ribosomal_Su5_D2-typ_SF"/>
</dbReference>
<evidence type="ECO:0000256" key="6">
    <source>
        <dbReference type="ARBA" id="ARBA00022777"/>
    </source>
</evidence>
<dbReference type="GO" id="GO:0016114">
    <property type="term" value="P:terpenoid biosynthetic process"/>
    <property type="evidence" value="ECO:0007669"/>
    <property type="project" value="UniProtKB-UniRule"/>
</dbReference>
<dbReference type="PIRSF" id="PIRSF010376">
    <property type="entry name" value="IspE"/>
    <property type="match status" value="1"/>
</dbReference>
<gene>
    <name evidence="10" type="primary">ispE</name>
    <name evidence="13" type="ORF">SAMN02910344_00842</name>
</gene>
<dbReference type="SUPFAM" id="SSF55060">
    <property type="entry name" value="GHMP Kinase, C-terminal domain"/>
    <property type="match status" value="1"/>
</dbReference>
<keyword evidence="14" id="KW-1185">Reference proteome</keyword>
<evidence type="ECO:0000256" key="8">
    <source>
        <dbReference type="ARBA" id="ARBA00023229"/>
    </source>
</evidence>
<evidence type="ECO:0000256" key="9">
    <source>
        <dbReference type="ARBA" id="ARBA00032554"/>
    </source>
</evidence>
<accession>A0A662ZHP1</accession>
<comment type="function">
    <text evidence="10">Catalyzes the phosphorylation of the position 2 hydroxy group of 4-diphosphocytidyl-2C-methyl-D-erythritol.</text>
</comment>
<feature type="domain" description="GHMP kinase C-terminal" evidence="12">
    <location>
        <begin position="200"/>
        <end position="259"/>
    </location>
</feature>
<evidence type="ECO:0000313" key="14">
    <source>
        <dbReference type="Proteomes" id="UP000243745"/>
    </source>
</evidence>
<comment type="pathway">
    <text evidence="10">Isoprenoid biosynthesis; isopentenyl diphosphate biosynthesis via DXP pathway; isopentenyl diphosphate from 1-deoxy-D-xylulose 5-phosphate: step 3/6.</text>
</comment>
<dbReference type="EMBL" id="FOXF01000010">
    <property type="protein sequence ID" value="SFP24142.1"/>
    <property type="molecule type" value="Genomic_DNA"/>
</dbReference>
<dbReference type="GO" id="GO:0019288">
    <property type="term" value="P:isopentenyl diphosphate biosynthetic process, methylerythritol 4-phosphate pathway"/>
    <property type="evidence" value="ECO:0007669"/>
    <property type="project" value="UniProtKB-UniRule"/>
</dbReference>
<dbReference type="PANTHER" id="PTHR43527">
    <property type="entry name" value="4-DIPHOSPHOCYTIDYL-2-C-METHYL-D-ERYTHRITOL KINASE, CHLOROPLASTIC"/>
    <property type="match status" value="1"/>
</dbReference>
<evidence type="ECO:0000256" key="7">
    <source>
        <dbReference type="ARBA" id="ARBA00022840"/>
    </source>
</evidence>
<comment type="similarity">
    <text evidence="1 10">Belongs to the GHMP kinase family. IspE subfamily.</text>
</comment>
<feature type="active site" evidence="10">
    <location>
        <position position="136"/>
    </location>
</feature>
<evidence type="ECO:0000259" key="11">
    <source>
        <dbReference type="Pfam" id="PF00288"/>
    </source>
</evidence>
<dbReference type="InterPro" id="IPR004424">
    <property type="entry name" value="IspE"/>
</dbReference>
<dbReference type="NCBIfam" id="TIGR00154">
    <property type="entry name" value="ispE"/>
    <property type="match status" value="1"/>
</dbReference>
<dbReference type="InterPro" id="IPR013750">
    <property type="entry name" value="GHMP_kinase_C_dom"/>
</dbReference>
<evidence type="ECO:0000256" key="10">
    <source>
        <dbReference type="HAMAP-Rule" id="MF_00061"/>
    </source>
</evidence>
<sequence>MGNITSWPSPAKINLFLHINGRRPDGYHELQSIFVLFDKGDTLDITPRDDNAITITPDLGFPVESNIVFKAARILKEYTGREFGADIHINKNIPMGGGLGGGSSNAATALVALNLIFKLGLDEDTLATLGRKLGADVPVFVRGRSAFAEGVGEILTPVNIEEKYYLIATPTDTSVSTAEIFNHPELPRNTPKLCPADVCFENTRNDCEKLVKKYYPKVAKTLSWLLQYAPSRMTGTGASCFACFEDEKAALAAFENIPNDMRGFVAKAVNVSPLKEAADSYSRSNQKL</sequence>
<feature type="domain" description="GHMP kinase N-terminal" evidence="11">
    <location>
        <begin position="66"/>
        <end position="143"/>
    </location>
</feature>
<dbReference type="Gene3D" id="3.30.230.10">
    <property type="match status" value="1"/>
</dbReference>
<evidence type="ECO:0000256" key="2">
    <source>
        <dbReference type="ARBA" id="ARBA00012052"/>
    </source>
</evidence>
<dbReference type="Pfam" id="PF00288">
    <property type="entry name" value="GHMP_kinases_N"/>
    <property type="match status" value="1"/>
</dbReference>
<evidence type="ECO:0000256" key="4">
    <source>
        <dbReference type="ARBA" id="ARBA00022679"/>
    </source>
</evidence>
<evidence type="ECO:0000256" key="1">
    <source>
        <dbReference type="ARBA" id="ARBA00009684"/>
    </source>
</evidence>
<keyword evidence="6 10" id="KW-0418">Kinase</keyword>
<evidence type="ECO:0000256" key="3">
    <source>
        <dbReference type="ARBA" id="ARBA00017473"/>
    </source>
</evidence>
<dbReference type="InterPro" id="IPR036554">
    <property type="entry name" value="GHMP_kinase_C_sf"/>
</dbReference>
<keyword evidence="8 10" id="KW-0414">Isoprene biosynthesis</keyword>
<proteinExistence type="inferred from homology"/>
<keyword evidence="4 10" id="KW-0808">Transferase</keyword>
<dbReference type="InterPro" id="IPR006204">
    <property type="entry name" value="GHMP_kinase_N_dom"/>
</dbReference>
<dbReference type="Proteomes" id="UP000243745">
    <property type="component" value="Unassembled WGS sequence"/>
</dbReference>